<dbReference type="Pfam" id="PF00440">
    <property type="entry name" value="TetR_N"/>
    <property type="match status" value="1"/>
</dbReference>
<dbReference type="InterPro" id="IPR013572">
    <property type="entry name" value="Tscrpt_reg_MAATS_C"/>
</dbReference>
<sequence>MNFLARGYKQARGEKTKKEILEVALQLFSESGYTKVTVEDIVKKSKTSKGSFYAHFGSKYEIFLEKFKEIDGFYESRVKEIPTHIPAKDKIVLFIKEQMTFIATELGLDLMRVIYSNALTNNPHDYFLDHRRPLFLILRNFVEESINNGELNEDLTSDEIIRIINSAMFGVIYQWSMSNAGFKLADESEKLFKTIVKGL</sequence>
<evidence type="ECO:0000256" key="2">
    <source>
        <dbReference type="ARBA" id="ARBA00023015"/>
    </source>
</evidence>
<dbReference type="InterPro" id="IPR009057">
    <property type="entry name" value="Homeodomain-like_sf"/>
</dbReference>
<dbReference type="GO" id="GO:0003677">
    <property type="term" value="F:DNA binding"/>
    <property type="evidence" value="ECO:0007669"/>
    <property type="project" value="UniProtKB-UniRule"/>
</dbReference>
<evidence type="ECO:0000256" key="4">
    <source>
        <dbReference type="ARBA" id="ARBA00023163"/>
    </source>
</evidence>
<keyword evidence="1" id="KW-0678">Repressor</keyword>
<dbReference type="Gene3D" id="1.10.357.10">
    <property type="entry name" value="Tetracycline Repressor, domain 2"/>
    <property type="match status" value="1"/>
</dbReference>
<dbReference type="Proteomes" id="UP000252100">
    <property type="component" value="Chromosome"/>
</dbReference>
<dbReference type="AlphaFoldDB" id="A0A345BWD6"/>
<dbReference type="PROSITE" id="PS50977">
    <property type="entry name" value="HTH_TETR_2"/>
    <property type="match status" value="1"/>
</dbReference>
<evidence type="ECO:0000313" key="8">
    <source>
        <dbReference type="Proteomes" id="UP000252100"/>
    </source>
</evidence>
<dbReference type="SUPFAM" id="SSF48498">
    <property type="entry name" value="Tetracyclin repressor-like, C-terminal domain"/>
    <property type="match status" value="1"/>
</dbReference>
<keyword evidence="4" id="KW-0804">Transcription</keyword>
<dbReference type="InterPro" id="IPR001647">
    <property type="entry name" value="HTH_TetR"/>
</dbReference>
<dbReference type="PANTHER" id="PTHR43479">
    <property type="entry name" value="ACREF/ENVCD OPERON REPRESSOR-RELATED"/>
    <property type="match status" value="1"/>
</dbReference>
<accession>A0A345BWD6</accession>
<keyword evidence="8" id="KW-1185">Reference proteome</keyword>
<keyword evidence="2" id="KW-0805">Transcription regulation</keyword>
<proteinExistence type="predicted"/>
<evidence type="ECO:0000256" key="1">
    <source>
        <dbReference type="ARBA" id="ARBA00022491"/>
    </source>
</evidence>
<dbReference type="InterPro" id="IPR036271">
    <property type="entry name" value="Tet_transcr_reg_TetR-rel_C_sf"/>
</dbReference>
<dbReference type="EMBL" id="CP031092">
    <property type="protein sequence ID" value="AXF55267.1"/>
    <property type="molecule type" value="Genomic_DNA"/>
</dbReference>
<protein>
    <submittedName>
        <fullName evidence="7">TetR/AcrR family transcriptional regulator</fullName>
    </submittedName>
</protein>
<dbReference type="PANTHER" id="PTHR43479:SF11">
    <property type="entry name" value="ACREF_ENVCD OPERON REPRESSOR-RELATED"/>
    <property type="match status" value="1"/>
</dbReference>
<keyword evidence="3 5" id="KW-0238">DNA-binding</keyword>
<evidence type="ECO:0000256" key="5">
    <source>
        <dbReference type="PROSITE-ProRule" id="PRU00335"/>
    </source>
</evidence>
<evidence type="ECO:0000259" key="6">
    <source>
        <dbReference type="PROSITE" id="PS50977"/>
    </source>
</evidence>
<dbReference type="Pfam" id="PF08361">
    <property type="entry name" value="TetR_C_2"/>
    <property type="match status" value="1"/>
</dbReference>
<dbReference type="InterPro" id="IPR050624">
    <property type="entry name" value="HTH-type_Tx_Regulator"/>
</dbReference>
<evidence type="ECO:0000313" key="7">
    <source>
        <dbReference type="EMBL" id="AXF55267.1"/>
    </source>
</evidence>
<dbReference type="KEGG" id="rue:DT065_04015"/>
<gene>
    <name evidence="7" type="ORF">DT065_04015</name>
</gene>
<name>A0A345BWD6_9BACI</name>
<dbReference type="PRINTS" id="PR00455">
    <property type="entry name" value="HTHTETR"/>
</dbReference>
<organism evidence="7 8">
    <name type="scientific">Salicibibacter kimchii</name>
    <dbReference type="NCBI Taxonomy" id="2099786"/>
    <lineage>
        <taxon>Bacteria</taxon>
        <taxon>Bacillati</taxon>
        <taxon>Bacillota</taxon>
        <taxon>Bacilli</taxon>
        <taxon>Bacillales</taxon>
        <taxon>Bacillaceae</taxon>
        <taxon>Salicibibacter</taxon>
    </lineage>
</organism>
<dbReference type="SUPFAM" id="SSF46689">
    <property type="entry name" value="Homeodomain-like"/>
    <property type="match status" value="1"/>
</dbReference>
<reference evidence="7 8" key="1">
    <citation type="journal article" date="2018" name="J. Microbiol.">
        <title>Salicibibacter kimchii gen. nov., sp. nov., a moderately halophilic and alkalitolerant bacterium in the family Bacillaceae, isolated from kimchi.</title>
        <authorList>
            <person name="Jang J.Y."/>
            <person name="Oh Y.J."/>
            <person name="Lim S.K."/>
            <person name="Park H.K."/>
            <person name="Lee C."/>
            <person name="Kim J.Y."/>
            <person name="Lee M.A."/>
            <person name="Choi H.J."/>
        </authorList>
    </citation>
    <scope>NUCLEOTIDE SEQUENCE [LARGE SCALE GENOMIC DNA]</scope>
    <source>
        <strain evidence="7 8">NKC1-1</strain>
    </source>
</reference>
<evidence type="ECO:0000256" key="3">
    <source>
        <dbReference type="ARBA" id="ARBA00023125"/>
    </source>
</evidence>
<feature type="domain" description="HTH tetR-type" evidence="6">
    <location>
        <begin position="14"/>
        <end position="74"/>
    </location>
</feature>
<feature type="DNA-binding region" description="H-T-H motif" evidence="5">
    <location>
        <begin position="37"/>
        <end position="56"/>
    </location>
</feature>